<dbReference type="InterPro" id="IPR025101">
    <property type="entry name" value="DUF4012"/>
</dbReference>
<name>A0A1A0MZ37_MYCMU</name>
<dbReference type="AlphaFoldDB" id="A0A1A0MZ37"/>
<dbReference type="EMBL" id="LZSF01000056">
    <property type="protein sequence ID" value="OBA90316.1"/>
    <property type="molecule type" value="Genomic_DNA"/>
</dbReference>
<proteinExistence type="predicted"/>
<gene>
    <name evidence="1" type="ORF">A5642_12945</name>
</gene>
<dbReference type="Proteomes" id="UP000093962">
    <property type="component" value="Unassembled WGS sequence"/>
</dbReference>
<sequence>MQRHRRAVGLTVSVVGLLLGLSVWLAVEGLSAKQNLQQARSEAIQAKDALSKGHADAAVQHAAAVQAHARKATDATESIPWTLAAKLPWLGSPFETGQQMSKVVLGFANDVLAPASRIGLALSPDKLFSGSRLDVHALRNEEPALTKLALEAKRFDTEAVAIPKPEYLSEVADARTKLQSQISTVAKILDTAALAARIAPAMMGADGPTSYFMGFQTNAEARGTGGITGGFGILHFDDGTPRVSTLGPDNDLSGLFQPIDLGPEYSTEYGWANASTDIRNSNLSSHFPYAAQIWRSMWTQKSGTNVDGAIAIDPVALSYILGAIGHVTMPDGEEITKDNVVQLTESTAYSRFPLDQIARKQYLQDIAAEIVKKMTSTIQSPHQLLAALGKAVGERRIAVWSSSEVSQTLLEQTPLAHEIPDDTAPYAELVVNNLAGNKMDYYLKREITYTADQCGGPTRNTTVTLKLTNAAPDTELPDYVAGVGGLSPNVKLTMPKGSMLTSIKLIATKGSKLETAFANGQLAPVFAGVERGHPVFELQVVIPPKQSGVLTFHLTEPASLGAARVPIQPLIDQVVPDVRVPECR</sequence>
<accession>A0A1A0MZ37</accession>
<evidence type="ECO:0008006" key="3">
    <source>
        <dbReference type="Google" id="ProtNLM"/>
    </source>
</evidence>
<dbReference type="Pfam" id="PF13196">
    <property type="entry name" value="DUF4012"/>
    <property type="match status" value="1"/>
</dbReference>
<reference evidence="1 2" key="1">
    <citation type="submission" date="2016-06" db="EMBL/GenBank/DDBJ databases">
        <authorList>
            <person name="Kjaerup R.B."/>
            <person name="Dalgaard T.S."/>
            <person name="Juul-Madsen H.R."/>
        </authorList>
    </citation>
    <scope>NUCLEOTIDE SEQUENCE [LARGE SCALE GENOMIC DNA]</scope>
    <source>
        <strain evidence="1 2">1199456.5</strain>
    </source>
</reference>
<comment type="caution">
    <text evidence="1">The sequence shown here is derived from an EMBL/GenBank/DDBJ whole genome shotgun (WGS) entry which is preliminary data.</text>
</comment>
<evidence type="ECO:0000313" key="2">
    <source>
        <dbReference type="Proteomes" id="UP000093962"/>
    </source>
</evidence>
<evidence type="ECO:0000313" key="1">
    <source>
        <dbReference type="EMBL" id="OBA90316.1"/>
    </source>
</evidence>
<protein>
    <recommendedName>
        <fullName evidence="3">DUF4012 domain-containing protein</fullName>
    </recommendedName>
</protein>
<organism evidence="1 2">
    <name type="scientific">Mycolicibacterium mucogenicum</name>
    <name type="common">Mycobacterium mucogenicum</name>
    <dbReference type="NCBI Taxonomy" id="56689"/>
    <lineage>
        <taxon>Bacteria</taxon>
        <taxon>Bacillati</taxon>
        <taxon>Actinomycetota</taxon>
        <taxon>Actinomycetes</taxon>
        <taxon>Mycobacteriales</taxon>
        <taxon>Mycobacteriaceae</taxon>
        <taxon>Mycolicibacterium</taxon>
    </lineage>
</organism>